<dbReference type="CDD" id="cd20071">
    <property type="entry name" value="SET_SMYD"/>
    <property type="match status" value="1"/>
</dbReference>
<dbReference type="GO" id="GO:0005634">
    <property type="term" value="C:nucleus"/>
    <property type="evidence" value="ECO:0007669"/>
    <property type="project" value="TreeGrafter"/>
</dbReference>
<dbReference type="OrthoDB" id="62495at2759"/>
<dbReference type="PROSITE" id="PS50280">
    <property type="entry name" value="SET"/>
    <property type="match status" value="1"/>
</dbReference>
<keyword evidence="2" id="KW-0808">Transferase</keyword>
<comment type="caution">
    <text evidence="7">The sequence shown here is derived from an EMBL/GenBank/DDBJ whole genome shotgun (WGS) entry which is preliminary data.</text>
</comment>
<dbReference type="SMART" id="SM00028">
    <property type="entry name" value="TPR"/>
    <property type="match status" value="3"/>
</dbReference>
<name>S9VWM8_9TRYP</name>
<evidence type="ECO:0000313" key="8">
    <source>
        <dbReference type="Proteomes" id="UP000015354"/>
    </source>
</evidence>
<sequence length="752" mass="81832">MSSATGTAANASSPALPPMNDQNNGDLYRMIESLKLSLTTAAAGADATDGGGGTDIGEMPVETVLLLLQGKNRPVFAQVDQLRSMANKIAGLDEDMARRWKEKGNADYSQRKHMDAIMSYSNGLLCAESSETVAVLLNNRSTAFFELQHYADACMDADRALSVKPDYTKALLRRGRCLLELGFREAGERDTAAAAHPASGDDGRNTPAEIERLFGDDASEAAARLSLPHRVELPPLPDGAATAMVRVERSQKGRGLVAAARVPAGVTVMAETPIALVPRLETLLSVCSFCLQYTTTVYHGAIFQQHKKKSRGFFCTERCAERAWHFYGEAESQNPFFLFCPNDALLASRLVRARQQLSLYSDARAAPEGLNMDLQTHLQTLEGSFTRELVQPSPTAASGGAVCMVGGSESIVAALALYLGVFSAPEAEQFRKAMRQVTLNGTEVRCALRVPTPASGGAASTSSLIHTTSIATLGKALYPYLSLLNHSCDPNSYLSFVGNPQSSSARAVVRTLRPVMEGEEFTIAYLNISDVGVNTLTPMNTGGAAASQPPSAPTHLSIDCFRFHSLRQRLQLLRGCYGFLCHCQRCGGQVDEPVLTAEKEYYVKSSDLYQKGRRLIREGQYEAAVTVLLQSYEMVMRYICPPPRPPQPMLPKTHDALALAYFHLQNKAKCFEHLKAALECDVAIHQTDRRVELINDYTRLAFLAPTEEDRRLYAGKASELLDLFYAPSSVLDLQKLYIESSRGSAADKAASA</sequence>
<dbReference type="SUPFAM" id="SSF48452">
    <property type="entry name" value="TPR-like"/>
    <property type="match status" value="2"/>
</dbReference>
<evidence type="ECO:0000313" key="7">
    <source>
        <dbReference type="EMBL" id="EPY31471.1"/>
    </source>
</evidence>
<proteinExistence type="predicted"/>
<evidence type="ECO:0000256" key="1">
    <source>
        <dbReference type="ARBA" id="ARBA00022603"/>
    </source>
</evidence>
<dbReference type="GO" id="GO:0042826">
    <property type="term" value="F:histone deacetylase binding"/>
    <property type="evidence" value="ECO:0007669"/>
    <property type="project" value="TreeGrafter"/>
</dbReference>
<evidence type="ECO:0000313" key="6">
    <source>
        <dbReference type="EMBL" id="EPY23533.1"/>
    </source>
</evidence>
<dbReference type="Gene3D" id="6.10.140.2220">
    <property type="match status" value="1"/>
</dbReference>
<dbReference type="GO" id="GO:0005737">
    <property type="term" value="C:cytoplasm"/>
    <property type="evidence" value="ECO:0007669"/>
    <property type="project" value="TreeGrafter"/>
</dbReference>
<keyword evidence="3" id="KW-0949">S-adenosyl-L-methionine</keyword>
<feature type="region of interest" description="Disordered" evidence="4">
    <location>
        <begin position="1"/>
        <end position="24"/>
    </location>
</feature>
<dbReference type="PANTHER" id="PTHR46165">
    <property type="entry name" value="SET AND MYND DOMAIN-CONTAINING PROTEIN 4"/>
    <property type="match status" value="1"/>
</dbReference>
<dbReference type="Gene3D" id="1.10.220.160">
    <property type="match status" value="1"/>
</dbReference>
<dbReference type="AlphaFoldDB" id="S9VWM8"/>
<keyword evidence="1" id="KW-0489">Methyltransferase</keyword>
<organism evidence="7 8">
    <name type="scientific">Strigomonas culicis</name>
    <dbReference type="NCBI Taxonomy" id="28005"/>
    <lineage>
        <taxon>Eukaryota</taxon>
        <taxon>Discoba</taxon>
        <taxon>Euglenozoa</taxon>
        <taxon>Kinetoplastea</taxon>
        <taxon>Metakinetoplastina</taxon>
        <taxon>Trypanosomatida</taxon>
        <taxon>Trypanosomatidae</taxon>
        <taxon>Strigomonadinae</taxon>
        <taxon>Strigomonas</taxon>
    </lineage>
</organism>
<feature type="domain" description="SET" evidence="5">
    <location>
        <begin position="243"/>
        <end position="526"/>
    </location>
</feature>
<reference evidence="7 8" key="1">
    <citation type="journal article" date="2013" name="PLoS ONE">
        <title>Predicting the Proteins of Angomonas deanei, Strigomonas culicis and Their Respective Endosymbionts Reveals New Aspects of the Trypanosomatidae Family.</title>
        <authorList>
            <person name="Motta M.C."/>
            <person name="Martins A.C."/>
            <person name="de Souza S.S."/>
            <person name="Catta-Preta C.M."/>
            <person name="Silva R."/>
            <person name="Klein C.C."/>
            <person name="de Almeida L.G."/>
            <person name="de Lima Cunha O."/>
            <person name="Ciapina L.P."/>
            <person name="Brocchi M."/>
            <person name="Colabardini A.C."/>
            <person name="de Araujo Lima B."/>
            <person name="Machado C.R."/>
            <person name="de Almeida Soares C.M."/>
            <person name="Probst C.M."/>
            <person name="de Menezes C.B."/>
            <person name="Thompson C.E."/>
            <person name="Bartholomeu D.C."/>
            <person name="Gradia D.F."/>
            <person name="Pavoni D.P."/>
            <person name="Grisard E.C."/>
            <person name="Fantinatti-Garboggini F."/>
            <person name="Marchini F.K."/>
            <person name="Rodrigues-Luiz G.F."/>
            <person name="Wagner G."/>
            <person name="Goldman G.H."/>
            <person name="Fietto J.L."/>
            <person name="Elias M.C."/>
            <person name="Goldman M.H."/>
            <person name="Sagot M.F."/>
            <person name="Pereira M."/>
            <person name="Stoco P.H."/>
            <person name="de Mendonca-Neto R.P."/>
            <person name="Teixeira S.M."/>
            <person name="Maciel T.E."/>
            <person name="de Oliveira Mendes T.A."/>
            <person name="Urmenyi T.P."/>
            <person name="de Souza W."/>
            <person name="Schenkman S."/>
            <person name="de Vasconcelos A.T."/>
        </authorList>
    </citation>
    <scope>NUCLEOTIDE SEQUENCE [LARGE SCALE GENOMIC DNA]</scope>
</reference>
<dbReference type="SUPFAM" id="SSF82199">
    <property type="entry name" value="SET domain"/>
    <property type="match status" value="1"/>
</dbReference>
<dbReference type="GO" id="GO:0008168">
    <property type="term" value="F:methyltransferase activity"/>
    <property type="evidence" value="ECO:0007669"/>
    <property type="project" value="UniProtKB-KW"/>
</dbReference>
<dbReference type="InterPro" id="IPR052097">
    <property type="entry name" value="SET-MYND_domain_protein"/>
</dbReference>
<gene>
    <name evidence="7" type="ORF">STCU_03439</name>
    <name evidence="6" type="ORF">STCU_07675</name>
</gene>
<accession>S9VWM8</accession>
<dbReference type="EMBL" id="ATMH01003439">
    <property type="protein sequence ID" value="EPY31471.1"/>
    <property type="molecule type" value="Genomic_DNA"/>
</dbReference>
<dbReference type="Proteomes" id="UP000015354">
    <property type="component" value="Unassembled WGS sequence"/>
</dbReference>
<dbReference type="EMBL" id="ATMH01007675">
    <property type="protein sequence ID" value="EPY23533.1"/>
    <property type="molecule type" value="Genomic_DNA"/>
</dbReference>
<dbReference type="InterPro" id="IPR019734">
    <property type="entry name" value="TPR_rpt"/>
</dbReference>
<evidence type="ECO:0000256" key="2">
    <source>
        <dbReference type="ARBA" id="ARBA00022679"/>
    </source>
</evidence>
<dbReference type="Pfam" id="PF00856">
    <property type="entry name" value="SET"/>
    <property type="match status" value="1"/>
</dbReference>
<dbReference type="GO" id="GO:0032259">
    <property type="term" value="P:methylation"/>
    <property type="evidence" value="ECO:0007669"/>
    <property type="project" value="UniProtKB-KW"/>
</dbReference>
<dbReference type="InterPro" id="IPR001214">
    <property type="entry name" value="SET_dom"/>
</dbReference>
<dbReference type="Gene3D" id="2.170.270.10">
    <property type="entry name" value="SET domain"/>
    <property type="match status" value="1"/>
</dbReference>
<dbReference type="InterPro" id="IPR046341">
    <property type="entry name" value="SET_dom_sf"/>
</dbReference>
<feature type="compositionally biased region" description="Low complexity" evidence="4">
    <location>
        <begin position="1"/>
        <end position="14"/>
    </location>
</feature>
<dbReference type="Gene3D" id="1.25.40.10">
    <property type="entry name" value="Tetratricopeptide repeat domain"/>
    <property type="match status" value="2"/>
</dbReference>
<dbReference type="PANTHER" id="PTHR46165:SF2">
    <property type="entry name" value="SET AND MYND DOMAIN-CONTAINING PROTEIN 4"/>
    <property type="match status" value="1"/>
</dbReference>
<evidence type="ECO:0000256" key="4">
    <source>
        <dbReference type="SAM" id="MobiDB-lite"/>
    </source>
</evidence>
<dbReference type="InterPro" id="IPR011990">
    <property type="entry name" value="TPR-like_helical_dom_sf"/>
</dbReference>
<dbReference type="SMART" id="SM00317">
    <property type="entry name" value="SET"/>
    <property type="match status" value="1"/>
</dbReference>
<protein>
    <submittedName>
        <fullName evidence="6">Heat shock protein 70 (HSP70)-interacting protein</fullName>
    </submittedName>
</protein>
<keyword evidence="8" id="KW-1185">Reference proteome</keyword>
<reference evidence="7" key="2">
    <citation type="submission" date="2013-03" db="EMBL/GenBank/DDBJ databases">
        <authorList>
            <person name="Motta M.C.M."/>
            <person name="Martins A.C.A."/>
            <person name="Preta C.M.C.C."/>
            <person name="Silva R."/>
            <person name="de Souza S.S."/>
            <person name="Klein C.C."/>
            <person name="de Almeida L.G.P."/>
            <person name="Cunha O.L."/>
            <person name="Colabardini A.C."/>
            <person name="Lima B.A."/>
            <person name="Machado C.R."/>
            <person name="Soares C.M.A."/>
            <person name="de Menezes C.B.A."/>
            <person name="Bartolomeu D.C."/>
            <person name="Grisard E.C."/>
            <person name="Fantinatti-Garboggini F."/>
            <person name="Rodrigues-Luiz G.F."/>
            <person name="Wagner G."/>
            <person name="Goldman G.H."/>
            <person name="Fietto J.L.R."/>
            <person name="Ciapina L.P."/>
            <person name="Brocchi M."/>
            <person name="Elias M.C."/>
            <person name="Goldman M.H.S."/>
            <person name="Sagot M.-F."/>
            <person name="Pereira M."/>
            <person name="Stoco P.H."/>
            <person name="Teixeira S.M.R."/>
            <person name="de Mendonca-Neto R.P."/>
            <person name="Maciel T.E.F."/>
            <person name="Mendes T.A.O."/>
            <person name="Urmenyi T.P."/>
            <person name="Teixeira M.M.G."/>
            <person name="de Camargo E.F.P."/>
            <person name="de Sousa W."/>
            <person name="Schenkman S."/>
            <person name="de Vasconcelos A.T.R."/>
        </authorList>
    </citation>
    <scope>NUCLEOTIDE SEQUENCE</scope>
</reference>
<evidence type="ECO:0000256" key="3">
    <source>
        <dbReference type="ARBA" id="ARBA00022691"/>
    </source>
</evidence>
<evidence type="ECO:0000259" key="5">
    <source>
        <dbReference type="PROSITE" id="PS50280"/>
    </source>
</evidence>
<keyword evidence="6" id="KW-0346">Stress response</keyword>